<accession>A0ABS1YAH8</accession>
<dbReference type="InterPro" id="IPR050250">
    <property type="entry name" value="Macrolide_Exporter_MacB"/>
</dbReference>
<feature type="signal peptide" evidence="8">
    <location>
        <begin position="1"/>
        <end position="32"/>
    </location>
</feature>
<feature type="transmembrane region" description="Helical" evidence="7">
    <location>
        <begin position="286"/>
        <end position="309"/>
    </location>
</feature>
<keyword evidence="4 7" id="KW-1133">Transmembrane helix</keyword>
<evidence type="ECO:0000256" key="4">
    <source>
        <dbReference type="ARBA" id="ARBA00022989"/>
    </source>
</evidence>
<gene>
    <name evidence="10" type="ORF">JM949_02305</name>
</gene>
<evidence type="ECO:0000256" key="8">
    <source>
        <dbReference type="SAM" id="SignalP"/>
    </source>
</evidence>
<keyword evidence="11" id="KW-1185">Reference proteome</keyword>
<reference evidence="10 11" key="1">
    <citation type="submission" date="2021-01" db="EMBL/GenBank/DDBJ databases">
        <title>Draft genome sequence of Micromonospora sp. strain STR1s_6.</title>
        <authorList>
            <person name="Karlyshev A."/>
            <person name="Jawad R."/>
        </authorList>
    </citation>
    <scope>NUCLEOTIDE SEQUENCE [LARGE SCALE GENOMIC DNA]</scope>
    <source>
        <strain evidence="10 11">STR1S-6</strain>
    </source>
</reference>
<evidence type="ECO:0000256" key="3">
    <source>
        <dbReference type="ARBA" id="ARBA00022692"/>
    </source>
</evidence>
<feature type="transmembrane region" description="Helical" evidence="7">
    <location>
        <begin position="455"/>
        <end position="479"/>
    </location>
</feature>
<evidence type="ECO:0000259" key="9">
    <source>
        <dbReference type="Pfam" id="PF02687"/>
    </source>
</evidence>
<evidence type="ECO:0000313" key="10">
    <source>
        <dbReference type="EMBL" id="MBM0274375.1"/>
    </source>
</evidence>
<keyword evidence="8" id="KW-0732">Signal</keyword>
<feature type="transmembrane region" description="Helical" evidence="7">
    <location>
        <begin position="929"/>
        <end position="955"/>
    </location>
</feature>
<feature type="transmembrane region" description="Helical" evidence="7">
    <location>
        <begin position="981"/>
        <end position="1004"/>
    </location>
</feature>
<feature type="transmembrane region" description="Helical" evidence="7">
    <location>
        <begin position="500"/>
        <end position="526"/>
    </location>
</feature>
<proteinExistence type="inferred from homology"/>
<evidence type="ECO:0000256" key="2">
    <source>
        <dbReference type="ARBA" id="ARBA00022475"/>
    </source>
</evidence>
<evidence type="ECO:0000313" key="11">
    <source>
        <dbReference type="Proteomes" id="UP000622245"/>
    </source>
</evidence>
<feature type="transmembrane region" description="Helical" evidence="7">
    <location>
        <begin position="376"/>
        <end position="396"/>
    </location>
</feature>
<evidence type="ECO:0000256" key="5">
    <source>
        <dbReference type="ARBA" id="ARBA00023136"/>
    </source>
</evidence>
<dbReference type="RefSeq" id="WP_203146798.1">
    <property type="nucleotide sequence ID" value="NZ_JAEVHL010000005.1"/>
</dbReference>
<feature type="transmembrane region" description="Helical" evidence="7">
    <location>
        <begin position="329"/>
        <end position="356"/>
    </location>
</feature>
<sequence>MLIIIWAALVARRAQALAVLLLAVLASAAAAAAPSYVAAAGQALWRYELSTAQPNELRVRLAEPVEYPGMPGDPTKTLFAGEVRQLTPAGFDVVLGAQSGGVAAGRAGTVTSNLTYRAGVCERVTVTGACPRATSRGQLPEVMVSTHTAARLGVVVGDQFTFGAVPVRVAGVYQPLDVQDPFWLGQEFIRPPAADSASTSIPGSAEDAIFSAESAPLVDDRVILFRSTADLYATEQLLDSRSVPDLQAALAVLKRDGGRAGYGAGTSLPGLLDRVTLQRGQLADGVALGAGLLVLLCWLVLFVAVGSAADQRRPEQGLLLLRGVQRRRLWALAIGEHAVPVLVAIPLGCLAGLAAAKLLAAHTLPTHADVRMDATTVGFATIGAVGALAAVLLAQARMMSAPVVDLLRRVPARVRGWRATIGDVVAVSVAVAAVVQLRSGGSPSGLALVAPVVGALAAGVLLARVAMIAGAAVGAALLARGRTAVGLALVQVARQPRFRPLIALLTVVVAMLAFTVATTAVASAAYRDRAVVEVGAPRVVEVDATSRAHLLTAVRAVDPEGNFAMAAVVSNSPAAAGTPLLAVDSDRLATVAAPHPSYGASLADIARDIHPAAPGTPVRLRGRQLTVALSADFDAEVFAGNRVRLAITISGRNGTRVVLPPRDDIKPGRKDYDLQVPECAQECRLVKIEIDAPVVSRQLKVQFEELRVADVDGAGETVVLTGAQLADLQRWRLLDPVNTSVSAASGTKAALVLELPEARRARPAGVSVADAPFPLPSYLTRSKGTGLGGLHPYDGVDGTPTNGSVRGLVDRLPRLGGSGLIVDLEYADRLAVASQNGNEEVWLARSAPANVLDRLRAEGLVVRSDRTATQVREDFDRQGAALALRFNVFAALAGVLIGAAGMVATASAEHRARVAMLVALRRQGLPPRAVRGGYGWPVVFAVGSGALVTVVIWLLTRGGQRLFSDGRSPVPLPDWPDVDRLLLFAVPAVILFALTAAVLGRIVAASVRRRSGR</sequence>
<dbReference type="PANTHER" id="PTHR30572:SF4">
    <property type="entry name" value="ABC TRANSPORTER PERMEASE YTRF"/>
    <property type="match status" value="1"/>
</dbReference>
<dbReference type="InterPro" id="IPR003838">
    <property type="entry name" value="ABC3_permease_C"/>
</dbReference>
<keyword evidence="5 7" id="KW-0472">Membrane</keyword>
<keyword evidence="2" id="KW-1003">Cell membrane</keyword>
<feature type="chain" id="PRO_5045327407" description="ABC3 transporter permease C-terminal domain-containing protein" evidence="8">
    <location>
        <begin position="33"/>
        <end position="1013"/>
    </location>
</feature>
<evidence type="ECO:0000256" key="1">
    <source>
        <dbReference type="ARBA" id="ARBA00004651"/>
    </source>
</evidence>
<evidence type="ECO:0000256" key="7">
    <source>
        <dbReference type="SAM" id="Phobius"/>
    </source>
</evidence>
<dbReference type="Proteomes" id="UP000622245">
    <property type="component" value="Unassembled WGS sequence"/>
</dbReference>
<feature type="domain" description="ABC3 transporter permease C-terminal" evidence="9">
    <location>
        <begin position="290"/>
        <end position="393"/>
    </location>
</feature>
<comment type="subcellular location">
    <subcellularLocation>
        <location evidence="1">Cell membrane</location>
        <topology evidence="1">Multi-pass membrane protein</topology>
    </subcellularLocation>
</comment>
<dbReference type="EMBL" id="JAEVHL010000005">
    <property type="protein sequence ID" value="MBM0274375.1"/>
    <property type="molecule type" value="Genomic_DNA"/>
</dbReference>
<organism evidence="10 11">
    <name type="scientific">Micromonospora tarensis</name>
    <dbReference type="NCBI Taxonomy" id="2806100"/>
    <lineage>
        <taxon>Bacteria</taxon>
        <taxon>Bacillati</taxon>
        <taxon>Actinomycetota</taxon>
        <taxon>Actinomycetes</taxon>
        <taxon>Micromonosporales</taxon>
        <taxon>Micromonosporaceae</taxon>
        <taxon>Micromonospora</taxon>
    </lineage>
</organism>
<keyword evidence="3 7" id="KW-0812">Transmembrane</keyword>
<dbReference type="PANTHER" id="PTHR30572">
    <property type="entry name" value="MEMBRANE COMPONENT OF TRANSPORTER-RELATED"/>
    <property type="match status" value="1"/>
</dbReference>
<feature type="transmembrane region" description="Helical" evidence="7">
    <location>
        <begin position="417"/>
        <end position="435"/>
    </location>
</feature>
<name>A0ABS1YAH8_9ACTN</name>
<comment type="similarity">
    <text evidence="6">Belongs to the ABC-4 integral membrane protein family.</text>
</comment>
<evidence type="ECO:0000256" key="6">
    <source>
        <dbReference type="ARBA" id="ARBA00038076"/>
    </source>
</evidence>
<comment type="caution">
    <text evidence="10">The sequence shown here is derived from an EMBL/GenBank/DDBJ whole genome shotgun (WGS) entry which is preliminary data.</text>
</comment>
<feature type="transmembrane region" description="Helical" evidence="7">
    <location>
        <begin position="886"/>
        <end position="908"/>
    </location>
</feature>
<protein>
    <recommendedName>
        <fullName evidence="9">ABC3 transporter permease C-terminal domain-containing protein</fullName>
    </recommendedName>
</protein>
<dbReference type="Pfam" id="PF02687">
    <property type="entry name" value="FtsX"/>
    <property type="match status" value="1"/>
</dbReference>